<proteinExistence type="predicted"/>
<reference evidence="2" key="1">
    <citation type="submission" date="2020-04" db="EMBL/GenBank/DDBJ databases">
        <authorList>
            <person name="Alioto T."/>
            <person name="Alioto T."/>
            <person name="Gomez Garrido J."/>
        </authorList>
    </citation>
    <scope>NUCLEOTIDE SEQUENCE</scope>
    <source>
        <strain evidence="2">A484AB</strain>
    </source>
</reference>
<evidence type="ECO:0000259" key="1">
    <source>
        <dbReference type="Pfam" id="PF00078"/>
    </source>
</evidence>
<dbReference type="Pfam" id="PF00078">
    <property type="entry name" value="RVT_1"/>
    <property type="match status" value="1"/>
</dbReference>
<protein>
    <recommendedName>
        <fullName evidence="1">Reverse transcriptase domain-containing protein</fullName>
    </recommendedName>
</protein>
<evidence type="ECO:0000313" key="3">
    <source>
        <dbReference type="Proteomes" id="UP001152795"/>
    </source>
</evidence>
<keyword evidence="3" id="KW-1185">Reference proteome</keyword>
<sequence length="134" mass="14757">FFLLGSVITVYCKDAHLGDLLPLGFLLGSYWNNFDLLQPKLSTSTALAFFTDNILENADNGLITASVFLDFSKAFDTVDHAILLCKLKSVGLDDDSLNWFESYLSSRQQVTSIDNKLSSFLPVSVDVPQGSILI</sequence>
<dbReference type="AlphaFoldDB" id="A0A7D9EBA9"/>
<dbReference type="EMBL" id="CACRXK020004878">
    <property type="protein sequence ID" value="CAB4004342.1"/>
    <property type="molecule type" value="Genomic_DNA"/>
</dbReference>
<accession>A0A7D9EBA9</accession>
<dbReference type="Proteomes" id="UP001152795">
    <property type="component" value="Unassembled WGS sequence"/>
</dbReference>
<organism evidence="2 3">
    <name type="scientific">Paramuricea clavata</name>
    <name type="common">Red gorgonian</name>
    <name type="synonym">Violescent sea-whip</name>
    <dbReference type="NCBI Taxonomy" id="317549"/>
    <lineage>
        <taxon>Eukaryota</taxon>
        <taxon>Metazoa</taxon>
        <taxon>Cnidaria</taxon>
        <taxon>Anthozoa</taxon>
        <taxon>Octocorallia</taxon>
        <taxon>Malacalcyonacea</taxon>
        <taxon>Plexauridae</taxon>
        <taxon>Paramuricea</taxon>
    </lineage>
</organism>
<feature type="domain" description="Reverse transcriptase" evidence="1">
    <location>
        <begin position="57"/>
        <end position="132"/>
    </location>
</feature>
<dbReference type="InterPro" id="IPR000477">
    <property type="entry name" value="RT_dom"/>
</dbReference>
<comment type="caution">
    <text evidence="2">The sequence shown here is derived from an EMBL/GenBank/DDBJ whole genome shotgun (WGS) entry which is preliminary data.</text>
</comment>
<dbReference type="OrthoDB" id="8039161at2759"/>
<evidence type="ECO:0000313" key="2">
    <source>
        <dbReference type="EMBL" id="CAB4004342.1"/>
    </source>
</evidence>
<gene>
    <name evidence="2" type="ORF">PACLA_8A081612</name>
</gene>
<name>A0A7D9EBA9_PARCT</name>
<dbReference type="PANTHER" id="PTHR33332">
    <property type="entry name" value="REVERSE TRANSCRIPTASE DOMAIN-CONTAINING PROTEIN"/>
    <property type="match status" value="1"/>
</dbReference>
<feature type="non-terminal residue" evidence="2">
    <location>
        <position position="1"/>
    </location>
</feature>